<keyword evidence="2" id="KW-1185">Reference proteome</keyword>
<name>A0A1V0DXI3_9CAUD</name>
<organism evidence="1 2">
    <name type="scientific">Yersinia phage fHe-Yen9-01</name>
    <dbReference type="NCBI Taxonomy" id="1965363"/>
    <lineage>
        <taxon>Viruses</taxon>
        <taxon>Duplodnaviria</taxon>
        <taxon>Heunggongvirae</taxon>
        <taxon>Uroviricota</taxon>
        <taxon>Caudoviricetes</taxon>
        <taxon>Pantevenvirales</taxon>
        <taxon>Straboviridae</taxon>
        <taxon>Tevenvirinae</taxon>
        <taxon>Tegunavirus</taxon>
        <taxon>Tegunavirus fheyen901</taxon>
    </lineage>
</organism>
<dbReference type="Proteomes" id="UP000222840">
    <property type="component" value="Segment"/>
</dbReference>
<dbReference type="EMBL" id="KY593455">
    <property type="protein sequence ID" value="ARB05857.1"/>
    <property type="molecule type" value="Genomic_DNA"/>
</dbReference>
<protein>
    <submittedName>
        <fullName evidence="1">Uncharacterized protein</fullName>
    </submittedName>
</protein>
<evidence type="ECO:0000313" key="2">
    <source>
        <dbReference type="Proteomes" id="UP000222840"/>
    </source>
</evidence>
<accession>A0A1V0DXI3</accession>
<proteinExistence type="predicted"/>
<sequence length="33" mass="3867">MNQIIPFIADVFYNYICAFGEEFPSLYIFVMVA</sequence>
<gene>
    <name evidence="1" type="ORF">fHeYen901_84</name>
</gene>
<reference evidence="1 2" key="1">
    <citation type="submission" date="2017-02" db="EMBL/GenBank/DDBJ databases">
        <title>Characterization and complete genome sequence of Yersinia bacteriophage, fHe-Yen9-01.</title>
        <authorList>
            <person name="Jun J.W."/>
            <person name="Wicklund A."/>
            <person name="Skurnik M."/>
        </authorList>
    </citation>
    <scope>NUCLEOTIDE SEQUENCE [LARGE SCALE GENOMIC DNA]</scope>
</reference>
<evidence type="ECO:0000313" key="1">
    <source>
        <dbReference type="EMBL" id="ARB05857.1"/>
    </source>
</evidence>